<dbReference type="Proteomes" id="UP001652700">
    <property type="component" value="Unplaced"/>
</dbReference>
<dbReference type="InterPro" id="IPR012337">
    <property type="entry name" value="RNaseH-like_sf"/>
</dbReference>
<organism evidence="2 3">
    <name type="scientific">Diabrotica virgifera virgifera</name>
    <name type="common">western corn rootworm</name>
    <dbReference type="NCBI Taxonomy" id="50390"/>
    <lineage>
        <taxon>Eukaryota</taxon>
        <taxon>Metazoa</taxon>
        <taxon>Ecdysozoa</taxon>
        <taxon>Arthropoda</taxon>
        <taxon>Hexapoda</taxon>
        <taxon>Insecta</taxon>
        <taxon>Pterygota</taxon>
        <taxon>Neoptera</taxon>
        <taxon>Endopterygota</taxon>
        <taxon>Coleoptera</taxon>
        <taxon>Polyphaga</taxon>
        <taxon>Cucujiformia</taxon>
        <taxon>Chrysomeloidea</taxon>
        <taxon>Chrysomelidae</taxon>
        <taxon>Galerucinae</taxon>
        <taxon>Diabroticina</taxon>
        <taxon>Diabroticites</taxon>
        <taxon>Diabrotica</taxon>
    </lineage>
</organism>
<dbReference type="RefSeq" id="XP_050503501.1">
    <property type="nucleotide sequence ID" value="XM_050647544.1"/>
</dbReference>
<keyword evidence="3" id="KW-1185">Reference proteome</keyword>
<dbReference type="InterPro" id="IPR008906">
    <property type="entry name" value="HATC_C_dom"/>
</dbReference>
<dbReference type="GeneID" id="114338607"/>
<evidence type="ECO:0000259" key="1">
    <source>
        <dbReference type="Pfam" id="PF05699"/>
    </source>
</evidence>
<name>A0ABM5JZY5_DIAVI</name>
<dbReference type="SUPFAM" id="SSF53098">
    <property type="entry name" value="Ribonuclease H-like"/>
    <property type="match status" value="1"/>
</dbReference>
<dbReference type="PANTHER" id="PTHR45913">
    <property type="entry name" value="EPM2A-INTERACTING PROTEIN 1"/>
    <property type="match status" value="1"/>
</dbReference>
<sequence length="614" mass="70920">MNPSKKSKVYHFHIEWEDDYFFTQVKGKCICLLCHASIAVGKKGNVERRFNSTHPKINTEYPANSSIRKEKVKQLKNQLVRQQSVLLQVSDKIKATTLASYKVSQVIAKRKKPFEDDEYIKECFVEAANCLLEGFKNKHEIMSAVNSLQLSARTVTRRVENMSEDVVSQMKTDLQRCIFFSLQFDESTDISDTSQLAIFVRMIFDDFTAKEELVKIIPLKGRTRGEDIFSSVQDYFISENIPLQKLVGITTDGAPAFTGVHNGFIALCRKDDTFPNFLTYHCIVHQQALCGKFLNADNVMKVVVKLVNQVRAHALQRRQFRTLIAEINLEYGALLLRTEIRWLGKGKILWRFSELLLALIAFLKERKEDYSTLEEPAWLRDFGFLTDVTGKLNELNLQLQGKEKSILQMISEVKSFIAKLELWEKNLLEGNLKHFPCLKEVIEKEVVNVQPYTGEGHIEMLTRLRHEFDTRFSDFNKIEAIAQFVSYPYMPLDAESLSQTIEQHFSESRPETELEIVTLQNDLCLKSVAGKENFWCLVSKQKYPILVNVALKISALFCSTYLCEITFSNMKFIKNKYRSRLTDEHFDSCIRLGITNYQPDIKKLTDMMDCQSSH</sequence>
<dbReference type="EnsemblMetazoa" id="XM_050647544.1">
    <property type="protein sequence ID" value="XP_050503501.1"/>
    <property type="gene ID" value="LOC114338607"/>
</dbReference>
<evidence type="ECO:0000313" key="3">
    <source>
        <dbReference type="Proteomes" id="UP001652700"/>
    </source>
</evidence>
<dbReference type="Pfam" id="PF05699">
    <property type="entry name" value="Dimer_Tnp_hAT"/>
    <property type="match status" value="1"/>
</dbReference>
<protein>
    <recommendedName>
        <fullName evidence="1">HAT C-terminal dimerisation domain-containing protein</fullName>
    </recommendedName>
</protein>
<dbReference type="PANTHER" id="PTHR45913:SF21">
    <property type="entry name" value="DUF4371 DOMAIN-CONTAINING PROTEIN"/>
    <property type="match status" value="1"/>
</dbReference>
<reference evidence="2" key="1">
    <citation type="submission" date="2025-05" db="UniProtKB">
        <authorList>
            <consortium name="EnsemblMetazoa"/>
        </authorList>
    </citation>
    <scope>IDENTIFICATION</scope>
</reference>
<proteinExistence type="predicted"/>
<feature type="domain" description="HAT C-terminal dimerisation" evidence="1">
    <location>
        <begin position="534"/>
        <end position="589"/>
    </location>
</feature>
<evidence type="ECO:0000313" key="2">
    <source>
        <dbReference type="EnsemblMetazoa" id="XP_050503501.1"/>
    </source>
</evidence>
<accession>A0ABM5JZY5</accession>